<evidence type="ECO:0000259" key="5">
    <source>
        <dbReference type="Pfam" id="PF00251"/>
    </source>
</evidence>
<dbReference type="STRING" id="1227497.C491_20187"/>
<feature type="domain" description="DUF4960" evidence="7">
    <location>
        <begin position="17"/>
        <end position="101"/>
    </location>
</feature>
<dbReference type="Pfam" id="PF08244">
    <property type="entry name" value="Glyco_hydro_32C"/>
    <property type="match status" value="1"/>
</dbReference>
<dbReference type="GO" id="GO:0005975">
    <property type="term" value="P:carbohydrate metabolic process"/>
    <property type="evidence" value="ECO:0007669"/>
    <property type="project" value="InterPro"/>
</dbReference>
<dbReference type="Gene3D" id="2.115.10.20">
    <property type="entry name" value="Glycosyl hydrolase domain, family 43"/>
    <property type="match status" value="1"/>
</dbReference>
<dbReference type="InterPro" id="IPR023296">
    <property type="entry name" value="Glyco_hydro_beta-prop_sf"/>
</dbReference>
<dbReference type="Pfam" id="PF00251">
    <property type="entry name" value="Glyco_hydro_32N"/>
    <property type="match status" value="1"/>
</dbReference>
<evidence type="ECO:0000313" key="9">
    <source>
        <dbReference type="Proteomes" id="UP000011688"/>
    </source>
</evidence>
<dbReference type="InterPro" id="IPR013148">
    <property type="entry name" value="Glyco_hydro_32_N"/>
</dbReference>
<evidence type="ECO:0000256" key="1">
    <source>
        <dbReference type="ARBA" id="ARBA00009902"/>
    </source>
</evidence>
<dbReference type="SUPFAM" id="SSF75005">
    <property type="entry name" value="Arabinanase/levansucrase/invertase"/>
    <property type="match status" value="1"/>
</dbReference>
<feature type="domain" description="Glycosyl hydrolase family 32 N-terminal" evidence="5">
    <location>
        <begin position="254"/>
        <end position="550"/>
    </location>
</feature>
<evidence type="ECO:0000256" key="3">
    <source>
        <dbReference type="ARBA" id="ARBA00022801"/>
    </source>
</evidence>
<dbReference type="AlphaFoldDB" id="L9WXL0"/>
<dbReference type="InterPro" id="IPR029062">
    <property type="entry name" value="Class_I_gatase-like"/>
</dbReference>
<name>L9WXL0_9EURY</name>
<comment type="similarity">
    <text evidence="1">Belongs to the glycosyl hydrolase 32 family.</text>
</comment>
<evidence type="ECO:0000259" key="7">
    <source>
        <dbReference type="Pfam" id="PF16324"/>
    </source>
</evidence>
<reference evidence="8 9" key="1">
    <citation type="journal article" date="2014" name="PLoS Genet.">
        <title>Phylogenetically driven sequencing of extremely halophilic archaea reveals strategies for static and dynamic osmo-response.</title>
        <authorList>
            <person name="Becker E.A."/>
            <person name="Seitzer P.M."/>
            <person name="Tritt A."/>
            <person name="Larsen D."/>
            <person name="Krusor M."/>
            <person name="Yao A.I."/>
            <person name="Wu D."/>
            <person name="Madern D."/>
            <person name="Eisen J.A."/>
            <person name="Darling A.E."/>
            <person name="Facciotti M.T."/>
        </authorList>
    </citation>
    <scope>NUCLEOTIDE SEQUENCE [LARGE SCALE GENOMIC DNA]</scope>
    <source>
        <strain evidence="8 9">DSM 10524</strain>
    </source>
</reference>
<evidence type="ECO:0000313" key="8">
    <source>
        <dbReference type="EMBL" id="ELY54147.1"/>
    </source>
</evidence>
<dbReference type="InterPro" id="IPR001362">
    <property type="entry name" value="Glyco_hydro_32"/>
</dbReference>
<dbReference type="Proteomes" id="UP000011688">
    <property type="component" value="Unassembled WGS sequence"/>
</dbReference>
<feature type="domain" description="Glycosyl hydrolase family 32 C-terminal" evidence="6">
    <location>
        <begin position="575"/>
        <end position="702"/>
    </location>
</feature>
<dbReference type="PATRIC" id="fig|1227497.3.peg.4137"/>
<proteinExistence type="inferred from homology"/>
<keyword evidence="4" id="KW-0326">Glycosidase</keyword>
<dbReference type="RefSeq" id="WP_005559545.1">
    <property type="nucleotide sequence ID" value="NZ_AOIB01000038.1"/>
</dbReference>
<sequence>MSEPAETVGFLVAGEPSPEQRAALEWCAAAGVDVETISLAAVAEGGARLAAYDVLWWHRAEPADDAIAEDARAALEAFLGDGGGLLLSLRALEAVPALGIDPVGPDTAGTEAGTTGLLVKSLRADRPVFEGLEGLRVPTASPEAEQPFARYQGILPHRGAVLASTLRADGERPHETALLGWRIGDGDVAGLGTGVRFDEPLPEEAARNRDRLLRNLFAVLGGRDRLLEHDPGGTPALSADRDRLADDHHRPRYHVSPPGNWLNDPNGMIKWNGTYHAFYQHNPGGPHHGTIHWGHAVSDDLVTWEDRPIALTPSPDGPDRDGCWSGCAVDVDGTPKILYTGGRDDVQLPCLATATDDELTGWKKSPENPVIKSVPVEPPLRSSEHWRAEFRDHNVWLEDGVWHHLIGSGIEDGGGTALLYTSDDDDFTDWTYEGPILTGAAETDGVIWECPELLDLGEKRLLHVSNYEEVRYYLGDYADGSLEVERTGLLDHGAFYAPQSLRDDDGRWLTWGWIKPDRSHEFQWDAGWSGTLSLPREIDLDEAGRLRQRPAAELTALREERGYDGSPVLTDERRDLPLDSRSFELRAEIRLDDADECGLVVRGSPDGEEETLLRYTRESDLVVDRSASTTDHRASSEPISMPVTPVDESLSLRLFVDGSVLEIFANERHCLTTRIFPTRPDSDGISLYAAEGRAVFEDLEVWTMGSAWPNVGAERERERGSERPVGPER</sequence>
<evidence type="ECO:0000256" key="2">
    <source>
        <dbReference type="ARBA" id="ARBA00012758"/>
    </source>
</evidence>
<dbReference type="eggNOG" id="arCOG08134">
    <property type="taxonomic scope" value="Archaea"/>
</dbReference>
<dbReference type="SUPFAM" id="SSF52317">
    <property type="entry name" value="Class I glutamine amidotransferase-like"/>
    <property type="match status" value="1"/>
</dbReference>
<dbReference type="GO" id="GO:0004564">
    <property type="term" value="F:beta-fructofuranosidase activity"/>
    <property type="evidence" value="ECO:0007669"/>
    <property type="project" value="UniProtKB-EC"/>
</dbReference>
<comment type="caution">
    <text evidence="8">The sequence shown here is derived from an EMBL/GenBank/DDBJ whole genome shotgun (WGS) entry which is preliminary data.</text>
</comment>
<dbReference type="EMBL" id="AOIB01000038">
    <property type="protein sequence ID" value="ELY54147.1"/>
    <property type="molecule type" value="Genomic_DNA"/>
</dbReference>
<keyword evidence="3 8" id="KW-0378">Hydrolase</keyword>
<dbReference type="PANTHER" id="PTHR43101">
    <property type="entry name" value="BETA-FRUCTOSIDASE"/>
    <property type="match status" value="1"/>
</dbReference>
<dbReference type="InterPro" id="IPR051214">
    <property type="entry name" value="GH32_Enzymes"/>
</dbReference>
<dbReference type="PANTHER" id="PTHR43101:SF1">
    <property type="entry name" value="BETA-FRUCTOSIDASE"/>
    <property type="match status" value="1"/>
</dbReference>
<dbReference type="SMART" id="SM00640">
    <property type="entry name" value="Glyco_32"/>
    <property type="match status" value="1"/>
</dbReference>
<dbReference type="SUPFAM" id="SSF49899">
    <property type="entry name" value="Concanavalin A-like lectins/glucanases"/>
    <property type="match status" value="1"/>
</dbReference>
<dbReference type="Gene3D" id="2.60.120.560">
    <property type="entry name" value="Exo-inulinase, domain 1"/>
    <property type="match status" value="1"/>
</dbReference>
<dbReference type="OrthoDB" id="166931at2157"/>
<accession>L9WXL0</accession>
<evidence type="ECO:0000259" key="6">
    <source>
        <dbReference type="Pfam" id="PF08244"/>
    </source>
</evidence>
<protein>
    <recommendedName>
        <fullName evidence="2">beta-fructofuranosidase</fullName>
        <ecNumber evidence="2">3.2.1.26</ecNumber>
    </recommendedName>
</protein>
<dbReference type="InterPro" id="IPR013189">
    <property type="entry name" value="Glyco_hydro_32_C"/>
</dbReference>
<dbReference type="Pfam" id="PF16324">
    <property type="entry name" value="DUF4960"/>
    <property type="match status" value="1"/>
</dbReference>
<keyword evidence="9" id="KW-1185">Reference proteome</keyword>
<dbReference type="InterPro" id="IPR032526">
    <property type="entry name" value="DUF4960"/>
</dbReference>
<dbReference type="EC" id="3.2.1.26" evidence="2"/>
<gene>
    <name evidence="8" type="ORF">C491_20187</name>
</gene>
<dbReference type="InterPro" id="IPR018053">
    <property type="entry name" value="Glyco_hydro_32_AS"/>
</dbReference>
<dbReference type="InterPro" id="IPR013320">
    <property type="entry name" value="ConA-like_dom_sf"/>
</dbReference>
<organism evidence="8 9">
    <name type="scientific">Natronococcus amylolyticus DSM 10524</name>
    <dbReference type="NCBI Taxonomy" id="1227497"/>
    <lineage>
        <taxon>Archaea</taxon>
        <taxon>Methanobacteriati</taxon>
        <taxon>Methanobacteriota</taxon>
        <taxon>Stenosarchaea group</taxon>
        <taxon>Halobacteria</taxon>
        <taxon>Halobacteriales</taxon>
        <taxon>Natrialbaceae</taxon>
        <taxon>Natronococcus</taxon>
    </lineage>
</organism>
<dbReference type="PROSITE" id="PS00609">
    <property type="entry name" value="GLYCOSYL_HYDROL_F32"/>
    <property type="match status" value="1"/>
</dbReference>
<evidence type="ECO:0000256" key="4">
    <source>
        <dbReference type="ARBA" id="ARBA00023295"/>
    </source>
</evidence>
<dbReference type="CDD" id="cd08996">
    <property type="entry name" value="GH32_FFase"/>
    <property type="match status" value="1"/>
</dbReference>